<evidence type="ECO:0000256" key="1">
    <source>
        <dbReference type="ARBA" id="ARBA00007718"/>
    </source>
</evidence>
<dbReference type="HOGENOM" id="CLU_018884_0_0_6"/>
<feature type="binding site" evidence="9">
    <location>
        <position position="295"/>
    </location>
    <ligand>
        <name>Fe(2+)</name>
        <dbReference type="ChEBI" id="CHEBI:29033"/>
    </ligand>
</feature>
<dbReference type="HAMAP" id="MF_00323">
    <property type="entry name" value="Ferrochelatase"/>
    <property type="match status" value="1"/>
</dbReference>
<evidence type="ECO:0000256" key="3">
    <source>
        <dbReference type="ARBA" id="ARBA00022723"/>
    </source>
</evidence>
<dbReference type="PANTHER" id="PTHR11108">
    <property type="entry name" value="FERROCHELATASE"/>
    <property type="match status" value="1"/>
</dbReference>
<organism evidence="11 12">
    <name type="scientific">Cellvibrio japonicus (strain Ueda107)</name>
    <name type="common">Pseudomonas fluorescens subsp. cellulosa</name>
    <dbReference type="NCBI Taxonomy" id="498211"/>
    <lineage>
        <taxon>Bacteria</taxon>
        <taxon>Pseudomonadati</taxon>
        <taxon>Pseudomonadota</taxon>
        <taxon>Gammaproteobacteria</taxon>
        <taxon>Cellvibrionales</taxon>
        <taxon>Cellvibrionaceae</taxon>
        <taxon>Cellvibrio</taxon>
    </lineage>
</organism>
<evidence type="ECO:0000256" key="6">
    <source>
        <dbReference type="ARBA" id="ARBA00023239"/>
    </source>
</evidence>
<evidence type="ECO:0000256" key="4">
    <source>
        <dbReference type="ARBA" id="ARBA00023004"/>
    </source>
</evidence>
<keyword evidence="6 9" id="KW-0456">Lyase</keyword>
<comment type="catalytic activity">
    <reaction evidence="9 10">
        <text>heme b + 2 H(+) = protoporphyrin IX + Fe(2+)</text>
        <dbReference type="Rhea" id="RHEA:22584"/>
        <dbReference type="ChEBI" id="CHEBI:15378"/>
        <dbReference type="ChEBI" id="CHEBI:29033"/>
        <dbReference type="ChEBI" id="CHEBI:57306"/>
        <dbReference type="ChEBI" id="CHEBI:60344"/>
        <dbReference type="EC" id="4.98.1.1"/>
    </reaction>
</comment>
<accession>B3PHR9</accession>
<dbReference type="SUPFAM" id="SSF53800">
    <property type="entry name" value="Chelatase"/>
    <property type="match status" value="1"/>
</dbReference>
<dbReference type="GO" id="GO:0004325">
    <property type="term" value="F:ferrochelatase activity"/>
    <property type="evidence" value="ECO:0007669"/>
    <property type="project" value="UniProtKB-UniRule"/>
</dbReference>
<comment type="pathway">
    <text evidence="9 10">Porphyrin-containing compound metabolism; protoheme biosynthesis; protoheme from protoporphyrin-IX: step 1/1.</text>
</comment>
<dbReference type="NCBIfam" id="TIGR00109">
    <property type="entry name" value="hemH"/>
    <property type="match status" value="1"/>
</dbReference>
<dbReference type="UniPathway" id="UPA00252">
    <property type="reaction ID" value="UER00325"/>
</dbReference>
<dbReference type="Gene3D" id="3.40.50.1400">
    <property type="match status" value="2"/>
</dbReference>
<dbReference type="InterPro" id="IPR001015">
    <property type="entry name" value="Ferrochelatase"/>
</dbReference>
<comment type="subcellular location">
    <subcellularLocation>
        <location evidence="9 10">Cytoplasm</location>
    </subcellularLocation>
</comment>
<evidence type="ECO:0000256" key="9">
    <source>
        <dbReference type="HAMAP-Rule" id="MF_00323"/>
    </source>
</evidence>
<dbReference type="Pfam" id="PF00762">
    <property type="entry name" value="Ferrochelatase"/>
    <property type="match status" value="1"/>
</dbReference>
<dbReference type="PROSITE" id="PS00534">
    <property type="entry name" value="FERROCHELATASE"/>
    <property type="match status" value="1"/>
</dbReference>
<evidence type="ECO:0000256" key="10">
    <source>
        <dbReference type="RuleBase" id="RU000607"/>
    </source>
</evidence>
<dbReference type="EMBL" id="CP000934">
    <property type="protein sequence ID" value="ACE85382.1"/>
    <property type="molecule type" value="Genomic_DNA"/>
</dbReference>
<protein>
    <recommendedName>
        <fullName evidence="9 10">Ferrochelatase</fullName>
        <ecNumber evidence="9 10">4.98.1.1</ecNumber>
    </recommendedName>
    <alternativeName>
        <fullName evidence="9">Heme synthase</fullName>
    </alternativeName>
    <alternativeName>
        <fullName evidence="9">Protoheme ferro-lyase</fullName>
    </alternativeName>
</protein>
<keyword evidence="12" id="KW-1185">Reference proteome</keyword>
<dbReference type="AlphaFoldDB" id="B3PHR9"/>
<dbReference type="GO" id="GO:0005737">
    <property type="term" value="C:cytoplasm"/>
    <property type="evidence" value="ECO:0007669"/>
    <property type="project" value="UniProtKB-SubCell"/>
</dbReference>
<sequence length="344" mass="38956">MALFRARNYDIEPLFHATDKPRAKIGVLLANLGTPDEPTTPALRRYLAEFLSDPRVIEVPRLLWWFILHGVILRVRPRKSATAYRSVWTSEGSPLLAISKQQQIAIQQQLGDGYSVKLGMRYGKPAIATALRELQHEGVRQIIVLPLYPQYASPTTGSTFDAVAAELKTWRWVPELHFINHYCDDPGYIATLSSSVREHIEREGKPQKIIFSYHGMPKRYLLAGDPYFCLCQKTTRLVQEHLGLDKNDCITSFQSRFGREEWLKPYTDVTLQQLPAEGIKDVAILSPAFSADCLETLEELAVENREAFLHAGGEKYHYIPALNDRADHIAILAEKIRSVALSTS</sequence>
<dbReference type="CDD" id="cd03411">
    <property type="entry name" value="Ferrochelatase_N"/>
    <property type="match status" value="1"/>
</dbReference>
<dbReference type="FunFam" id="3.40.50.1400:FF:000002">
    <property type="entry name" value="Ferrochelatase"/>
    <property type="match status" value="1"/>
</dbReference>
<evidence type="ECO:0000313" key="12">
    <source>
        <dbReference type="Proteomes" id="UP000001036"/>
    </source>
</evidence>
<dbReference type="EC" id="4.98.1.1" evidence="9 10"/>
<dbReference type="Proteomes" id="UP000001036">
    <property type="component" value="Chromosome"/>
</dbReference>
<keyword evidence="2 9" id="KW-0963">Cytoplasm</keyword>
<evidence type="ECO:0000256" key="8">
    <source>
        <dbReference type="ARBA" id="ARBA00024536"/>
    </source>
</evidence>
<dbReference type="InterPro" id="IPR033644">
    <property type="entry name" value="Ferrochelatase_C"/>
</dbReference>
<keyword evidence="4 9" id="KW-0408">Iron</keyword>
<dbReference type="KEGG" id="cja:CJA_3661"/>
<comment type="catalytic activity">
    <reaction evidence="8">
        <text>Fe-coproporphyrin III + 2 H(+) = coproporphyrin III + Fe(2+)</text>
        <dbReference type="Rhea" id="RHEA:49572"/>
        <dbReference type="ChEBI" id="CHEBI:15378"/>
        <dbReference type="ChEBI" id="CHEBI:29033"/>
        <dbReference type="ChEBI" id="CHEBI:68438"/>
        <dbReference type="ChEBI" id="CHEBI:131725"/>
        <dbReference type="EC" id="4.99.1.9"/>
    </reaction>
    <physiologicalReaction direction="right-to-left" evidence="8">
        <dbReference type="Rhea" id="RHEA:49574"/>
    </physiologicalReaction>
</comment>
<proteinExistence type="inferred from homology"/>
<evidence type="ECO:0000256" key="7">
    <source>
        <dbReference type="ARBA" id="ARBA00023244"/>
    </source>
</evidence>
<dbReference type="InterPro" id="IPR019772">
    <property type="entry name" value="Ferrochelatase_AS"/>
</dbReference>
<dbReference type="GO" id="GO:0006783">
    <property type="term" value="P:heme biosynthetic process"/>
    <property type="evidence" value="ECO:0007669"/>
    <property type="project" value="UniProtKB-UniRule"/>
</dbReference>
<comment type="similarity">
    <text evidence="1 9 10">Belongs to the ferrochelatase family.</text>
</comment>
<dbReference type="GO" id="GO:0046872">
    <property type="term" value="F:metal ion binding"/>
    <property type="evidence" value="ECO:0007669"/>
    <property type="project" value="UniProtKB-KW"/>
</dbReference>
<dbReference type="RefSeq" id="WP_012489235.1">
    <property type="nucleotide sequence ID" value="NC_010995.1"/>
</dbReference>
<dbReference type="CDD" id="cd00419">
    <property type="entry name" value="Ferrochelatase_C"/>
    <property type="match status" value="1"/>
</dbReference>
<dbReference type="eggNOG" id="COG0276">
    <property type="taxonomic scope" value="Bacteria"/>
</dbReference>
<dbReference type="PANTHER" id="PTHR11108:SF1">
    <property type="entry name" value="FERROCHELATASE, MITOCHONDRIAL"/>
    <property type="match status" value="1"/>
</dbReference>
<reference evidence="11 12" key="1">
    <citation type="journal article" date="2008" name="J. Bacteriol.">
        <title>Insights into plant cell wall degradation from the genome sequence of the soil bacterium Cellvibrio japonicus.</title>
        <authorList>
            <person name="Deboy R.T."/>
            <person name="Mongodin E.F."/>
            <person name="Fouts D.E."/>
            <person name="Tailford L.E."/>
            <person name="Khouri H."/>
            <person name="Emerson J.B."/>
            <person name="Mohamoud Y."/>
            <person name="Watkins K."/>
            <person name="Henrissat B."/>
            <person name="Gilbert H.J."/>
            <person name="Nelson K.E."/>
        </authorList>
    </citation>
    <scope>NUCLEOTIDE SEQUENCE [LARGE SCALE GENOMIC DNA]</scope>
    <source>
        <strain evidence="11 12">Ueda107</strain>
    </source>
</reference>
<comment type="function">
    <text evidence="9 10">Catalyzes the ferrous insertion into protoporphyrin IX.</text>
</comment>
<evidence type="ECO:0000256" key="2">
    <source>
        <dbReference type="ARBA" id="ARBA00022490"/>
    </source>
</evidence>
<keyword evidence="5 9" id="KW-0350">Heme biosynthesis</keyword>
<dbReference type="InterPro" id="IPR033659">
    <property type="entry name" value="Ferrochelatase_N"/>
</dbReference>
<dbReference type="STRING" id="498211.CJA_3661"/>
<name>B3PHR9_CELJU</name>
<evidence type="ECO:0000256" key="5">
    <source>
        <dbReference type="ARBA" id="ARBA00023133"/>
    </source>
</evidence>
<keyword evidence="7 9" id="KW-0627">Porphyrin biosynthesis</keyword>
<gene>
    <name evidence="9 11" type="primary">hemH</name>
    <name evidence="11" type="ordered locus">CJA_3661</name>
</gene>
<evidence type="ECO:0000313" key="11">
    <source>
        <dbReference type="EMBL" id="ACE85382.1"/>
    </source>
</evidence>
<keyword evidence="3 9" id="KW-0479">Metal-binding</keyword>
<dbReference type="OrthoDB" id="9809741at2"/>
<feature type="binding site" evidence="9">
    <location>
        <position position="214"/>
    </location>
    <ligand>
        <name>Fe(2+)</name>
        <dbReference type="ChEBI" id="CHEBI:29033"/>
    </ligand>
</feature>